<protein>
    <submittedName>
        <fullName evidence="1">Superkiller protein 3</fullName>
    </submittedName>
</protein>
<evidence type="ECO:0000313" key="1">
    <source>
        <dbReference type="EMBL" id="KAJ2900872.1"/>
    </source>
</evidence>
<accession>A0ACC1M9J7</accession>
<proteinExistence type="predicted"/>
<dbReference type="EMBL" id="JANBVB010000002">
    <property type="protein sequence ID" value="KAJ2900872.1"/>
    <property type="molecule type" value="Genomic_DNA"/>
</dbReference>
<dbReference type="Proteomes" id="UP001139981">
    <property type="component" value="Unassembled WGS sequence"/>
</dbReference>
<sequence>MSVIYKAKLKSAKTAIAEKNYDYAYDLCHDLLEMDSSSYNIHILLGVSCQNLEKWDEGERVYNKAMAMPKANTLAWQGICALYEASNNQPKYVNALVALRERLIGEEGYAKAWEAMHKLIVLSEESGDQRRLVNTLRELTDAGSYHFLLTVADVDPAPPTPVELLERMYGVEKSLDERTVDTEVNKRKTRLGAGPISKVRKDVMTEVWAQSGLLDTLRQLVAVCEKGEQESARLKWLERLFQTMLERSFVSDAVQDKQRTTDELLTVASSLAAAETCPSAYGLLIEMSDMTSETRDLRCLVEGYASLFTDGELQESALAWIAIEAGERTPETLVLARNGCQRAPESPFAHVQLIRAAALCKEYRLAVSCSSAAREVAQKFGDRFGTRLWRSLLAIDMSAADSYTHIGPENAADAEYLYRKCLEADPGNSKAVLGLGLALCALGNYDECRQLLASSLEKDNNNHLALGAMGHVLLVEGNVSGAIDYLQQAIAVEPSHAGHHASLGNAYWRMGDEWQQDKQYAYANWISAAKLDPSVSEAFSGLGKWYLQHGNDLGRAKKCFAKAVDLNHGNGEAGQALAEIYLAEGSDDLCEELLTNATEAKHDQQWAWKLLGFLLLRQDSHERAIVAFRNSLSLDRMDVLCWEGLCESYMAIGRMGTSVKVAKKVVELEPGRVSGHWLCARACMLANELESSLGYFESAAKYASLTEYVPELQAAWTQALSVGRAECLVACAEKWYAEGLFGRVIDSSNAALEALCSNVSRSEGGKSGSSSSYLAWSVISAACMWILRAWPMLESRADLVCSATVQQLVDDAEVSEDQLATSDYLSQVMQTAAKEIGRCDACDGYIQTLFVLAHRSACQRILVATSASLAATAWTDLGYIYYDQNTRLSSPVLQQANTNELLLPLLDAAASCALAAIQLDSTNATGYNLQGLVAAHAQQAALAQHAFIMASRRSPSSALPWANLGFLYLHNGDIELANKAFSRAQMVDPEFVPGWLGQAMIAETLGSAEAIELFETCLLSVSASKVSENVNIDIM</sequence>
<name>A0ACC1M9J7_9FUNG</name>
<gene>
    <name evidence="1" type="primary">SKI3_1</name>
    <name evidence="1" type="ORF">IWW38_000247</name>
</gene>
<keyword evidence="2" id="KW-1185">Reference proteome</keyword>
<evidence type="ECO:0000313" key="2">
    <source>
        <dbReference type="Proteomes" id="UP001139981"/>
    </source>
</evidence>
<organism evidence="1 2">
    <name type="scientific">Coemansia aciculifera</name>
    <dbReference type="NCBI Taxonomy" id="417176"/>
    <lineage>
        <taxon>Eukaryota</taxon>
        <taxon>Fungi</taxon>
        <taxon>Fungi incertae sedis</taxon>
        <taxon>Zoopagomycota</taxon>
        <taxon>Kickxellomycotina</taxon>
        <taxon>Kickxellomycetes</taxon>
        <taxon>Kickxellales</taxon>
        <taxon>Kickxellaceae</taxon>
        <taxon>Coemansia</taxon>
    </lineage>
</organism>
<reference evidence="1" key="1">
    <citation type="submission" date="2022-07" db="EMBL/GenBank/DDBJ databases">
        <title>Phylogenomic reconstructions and comparative analyses of Kickxellomycotina fungi.</title>
        <authorList>
            <person name="Reynolds N.K."/>
            <person name="Stajich J.E."/>
            <person name="Barry K."/>
            <person name="Grigoriev I.V."/>
            <person name="Crous P."/>
            <person name="Smith M.E."/>
        </authorList>
    </citation>
    <scope>NUCLEOTIDE SEQUENCE</scope>
    <source>
        <strain evidence="1">CBS 190363</strain>
    </source>
</reference>
<comment type="caution">
    <text evidence="1">The sequence shown here is derived from an EMBL/GenBank/DDBJ whole genome shotgun (WGS) entry which is preliminary data.</text>
</comment>